<evidence type="ECO:0000313" key="5">
    <source>
        <dbReference type="Proteomes" id="UP000249402"/>
    </source>
</evidence>
<feature type="region of interest" description="Disordered" evidence="1">
    <location>
        <begin position="527"/>
        <end position="546"/>
    </location>
</feature>
<dbReference type="PANTHER" id="PTHR33119">
    <property type="entry name" value="IFI3P"/>
    <property type="match status" value="1"/>
</dbReference>
<feature type="domain" description="DUF4246" evidence="2">
    <location>
        <begin position="98"/>
        <end position="619"/>
    </location>
</feature>
<gene>
    <name evidence="4" type="ORF">BO80DRAFT_327423</name>
</gene>
<dbReference type="Proteomes" id="UP000249402">
    <property type="component" value="Unassembled WGS sequence"/>
</dbReference>
<dbReference type="Pfam" id="PF21666">
    <property type="entry name" value="DUF4246_N"/>
    <property type="match status" value="1"/>
</dbReference>
<dbReference type="InterPro" id="IPR049192">
    <property type="entry name" value="DUF4246_C"/>
</dbReference>
<sequence length="668" mass="77604">GTGKLQVPRFGELEVNHTLYDTSKFTDGLNGGGHPDRLTICEVYMLRLMERLTDKPNWEQDIFDDRLVAQWYTELSDSNLHSESEPNCDVDMDLVYPRTWEWCISELRDKAIEFHKTGYVLTFNADSGVCKPDTLVGMKNEEQEAFEPLRNQAAFTSKDPNPVKDLVDPSLFMLIYGRTGVLTEGGQVTMANGDLLYPTNVPIAPARTRPFTVVRTETWSTRDAQSLHKWTHDFQWLPCEVEFTGQDSGVRITSYINNLHPKHQRAYAAIEKLISFSLDPWSEVLAEWTSCYPPRIKTRGVEKDYDYLNDETYVPIPTTNRSMMPTERWRKYCSDAYYTQVRDFLDQPEPDLKYRFLHPHRSDAEGMPVDSTLAEYLSQLSHDELARLINEKYQRLRAFRYPEPGISYSYKEWKQGKTSQPIVEKTRILYPEPDHTYQTHSLQDKFRDKGLQVIIRISSIELTPDNPSYAGDDDFSIAGLMNEHIVSISRYYYDVENLTPARISFQQGDGTDERYMQGEPNALEKIYGLSPTPRPRPDPRTAEHKGLHRRLQTLGSVSTREGRFLAWSNTLRSKTQPFSLKDKSRPGHQRFIDILLVDPHYRICSTRNVPPQQNHWWREVVQASTPHLPPELMILIMEETEYWPMGIEEAQERKKKAEVELEQARKTQ</sequence>
<dbReference type="GeneID" id="37220030"/>
<feature type="compositionally biased region" description="Basic and acidic residues" evidence="1">
    <location>
        <begin position="535"/>
        <end position="545"/>
    </location>
</feature>
<dbReference type="EMBL" id="KZ824438">
    <property type="protein sequence ID" value="RAL00796.1"/>
    <property type="molecule type" value="Genomic_DNA"/>
</dbReference>
<name>A0A395GZ06_9EURO</name>
<evidence type="ECO:0000313" key="4">
    <source>
        <dbReference type="EMBL" id="RAL00796.1"/>
    </source>
</evidence>
<evidence type="ECO:0000259" key="3">
    <source>
        <dbReference type="Pfam" id="PF21666"/>
    </source>
</evidence>
<feature type="domain" description="DUF4246" evidence="3">
    <location>
        <begin position="10"/>
        <end position="74"/>
    </location>
</feature>
<accession>A0A395GZ06</accession>
<feature type="non-terminal residue" evidence="4">
    <location>
        <position position="1"/>
    </location>
</feature>
<evidence type="ECO:0000256" key="1">
    <source>
        <dbReference type="SAM" id="MobiDB-lite"/>
    </source>
</evidence>
<dbReference type="VEuPathDB" id="FungiDB:BO80DRAFT_327423"/>
<organism evidence="4 5">
    <name type="scientific">Aspergillus ibericus CBS 121593</name>
    <dbReference type="NCBI Taxonomy" id="1448316"/>
    <lineage>
        <taxon>Eukaryota</taxon>
        <taxon>Fungi</taxon>
        <taxon>Dikarya</taxon>
        <taxon>Ascomycota</taxon>
        <taxon>Pezizomycotina</taxon>
        <taxon>Eurotiomycetes</taxon>
        <taxon>Eurotiomycetidae</taxon>
        <taxon>Eurotiales</taxon>
        <taxon>Aspergillaceae</taxon>
        <taxon>Aspergillus</taxon>
        <taxon>Aspergillus subgen. Circumdati</taxon>
    </lineage>
</organism>
<dbReference type="AlphaFoldDB" id="A0A395GZ06"/>
<evidence type="ECO:0000259" key="2">
    <source>
        <dbReference type="Pfam" id="PF14033"/>
    </source>
</evidence>
<proteinExistence type="predicted"/>
<dbReference type="InterPro" id="IPR049207">
    <property type="entry name" value="DUF4246_N"/>
</dbReference>
<protein>
    <submittedName>
        <fullName evidence="4">Uncharacterized protein</fullName>
    </submittedName>
</protein>
<dbReference type="PANTHER" id="PTHR33119:SF1">
    <property type="entry name" value="FE2OG DIOXYGENASE DOMAIN-CONTAINING PROTEIN"/>
    <property type="match status" value="1"/>
</dbReference>
<keyword evidence="5" id="KW-1185">Reference proteome</keyword>
<dbReference type="OrthoDB" id="415532at2759"/>
<dbReference type="InterPro" id="IPR025340">
    <property type="entry name" value="DUF4246"/>
</dbReference>
<dbReference type="RefSeq" id="XP_025575123.1">
    <property type="nucleotide sequence ID" value="XM_025715165.1"/>
</dbReference>
<feature type="non-terminal residue" evidence="4">
    <location>
        <position position="668"/>
    </location>
</feature>
<dbReference type="Pfam" id="PF14033">
    <property type="entry name" value="DUF4246"/>
    <property type="match status" value="1"/>
</dbReference>
<dbReference type="STRING" id="1448316.A0A395GZ06"/>
<reference evidence="4 5" key="1">
    <citation type="submission" date="2018-02" db="EMBL/GenBank/DDBJ databases">
        <title>The genomes of Aspergillus section Nigri reveals drivers in fungal speciation.</title>
        <authorList>
            <consortium name="DOE Joint Genome Institute"/>
            <person name="Vesth T.C."/>
            <person name="Nybo J."/>
            <person name="Theobald S."/>
            <person name="Brandl J."/>
            <person name="Frisvad J.C."/>
            <person name="Nielsen K.F."/>
            <person name="Lyhne E.K."/>
            <person name="Kogle M.E."/>
            <person name="Kuo A."/>
            <person name="Riley R."/>
            <person name="Clum A."/>
            <person name="Nolan M."/>
            <person name="Lipzen A."/>
            <person name="Salamov A."/>
            <person name="Henrissat B."/>
            <person name="Wiebenga A."/>
            <person name="De vries R.P."/>
            <person name="Grigoriev I.V."/>
            <person name="Mortensen U.H."/>
            <person name="Andersen M.R."/>
            <person name="Baker S.E."/>
        </authorList>
    </citation>
    <scope>NUCLEOTIDE SEQUENCE [LARGE SCALE GENOMIC DNA]</scope>
    <source>
        <strain evidence="4 5">CBS 121593</strain>
    </source>
</reference>